<evidence type="ECO:0000313" key="1">
    <source>
        <dbReference type="EMBL" id="MDQ0420913.1"/>
    </source>
</evidence>
<accession>A0ABU0G6I7</accession>
<name>A0ABU0G6I7_9HYPH</name>
<dbReference type="EMBL" id="JAUSUW010000005">
    <property type="protein sequence ID" value="MDQ0420913.1"/>
    <property type="molecule type" value="Genomic_DNA"/>
</dbReference>
<evidence type="ECO:0008006" key="3">
    <source>
        <dbReference type="Google" id="ProtNLM"/>
    </source>
</evidence>
<gene>
    <name evidence="1" type="ORF">J2045_001940</name>
</gene>
<comment type="caution">
    <text evidence="1">The sequence shown here is derived from an EMBL/GenBank/DDBJ whole genome shotgun (WGS) entry which is preliminary data.</text>
</comment>
<reference evidence="1 2" key="1">
    <citation type="submission" date="2023-07" db="EMBL/GenBank/DDBJ databases">
        <title>Genomic Encyclopedia of Type Strains, Phase IV (KMG-IV): sequencing the most valuable type-strain genomes for metagenomic binning, comparative biology and taxonomic classification.</title>
        <authorList>
            <person name="Goeker M."/>
        </authorList>
    </citation>
    <scope>NUCLEOTIDE SEQUENCE [LARGE SCALE GENOMIC DNA]</scope>
    <source>
        <strain evidence="1 2">DSM 1111</strain>
    </source>
</reference>
<sequence length="281" mass="31476">MRDTRILEALIRRERGLSPLCRPDSPIIGWSDRPVSGRFVIPGITPDGDPGLTEAEAWGRADVVWEAPMPSTASRHPSKRSMRSVRGSLVDISRNRVLVFESVLEAFLLQMLISRRNIALIEDQPPAIPFRLDGIWHEHTVDARVTYSDGYREGLVVKPASQLEEDRTPEKVASLKAENLPTFADNIIYLTEFNITRAKGMNATEINSSRKARNQGECNEVLAALQSLRRPVPLWELVASMPNPASVMDAARCLIYDGSVRLHHPGRRMTDASIVSAYWKN</sequence>
<evidence type="ECO:0000313" key="2">
    <source>
        <dbReference type="Proteomes" id="UP001238496"/>
    </source>
</evidence>
<proteinExistence type="predicted"/>
<organism evidence="1 2">
    <name type="scientific">Peteryoungia aggregata LMG 23059</name>
    <dbReference type="NCBI Taxonomy" id="1368425"/>
    <lineage>
        <taxon>Bacteria</taxon>
        <taxon>Pseudomonadati</taxon>
        <taxon>Pseudomonadota</taxon>
        <taxon>Alphaproteobacteria</taxon>
        <taxon>Hyphomicrobiales</taxon>
        <taxon>Rhizobiaceae</taxon>
        <taxon>Peteryoungia</taxon>
    </lineage>
</organism>
<keyword evidence="2" id="KW-1185">Reference proteome</keyword>
<protein>
    <recommendedName>
        <fullName evidence="3">TnsA endonuclease N-terminal domain-containing protein</fullName>
    </recommendedName>
</protein>
<dbReference type="RefSeq" id="WP_307372077.1">
    <property type="nucleotide sequence ID" value="NZ_JAUSUW010000005.1"/>
</dbReference>
<dbReference type="Proteomes" id="UP001238496">
    <property type="component" value="Unassembled WGS sequence"/>
</dbReference>